<reference evidence="1 2" key="1">
    <citation type="submission" date="2024-01" db="EMBL/GenBank/DDBJ databases">
        <title>The complete chloroplast genome sequence of Lithospermum erythrorhizon: insights into the phylogenetic relationship among Boraginaceae species and the maternal lineages of purple gromwells.</title>
        <authorList>
            <person name="Okada T."/>
            <person name="Watanabe K."/>
        </authorList>
    </citation>
    <scope>NUCLEOTIDE SEQUENCE [LARGE SCALE GENOMIC DNA]</scope>
</reference>
<comment type="caution">
    <text evidence="1">The sequence shown here is derived from an EMBL/GenBank/DDBJ whole genome shotgun (WGS) entry which is preliminary data.</text>
</comment>
<sequence length="200" mass="22870">MQANASQMHTRQNFNISNKVNCQWMIISSNYILSIQISKQWEKMSKRVESITTMNIQPVRPSFAALRPLLLSEESRVNQTSKNVSPYSTLLLYSSTTNKALATSYRNYSNNNGNKFKGKFTENKQNIINLWYQPDKSPGILGQSPSMPPPLKQSAKCQIYGMYNHEALDCHDRFNHAYASNKLHKSSAAMHIDEASNCWR</sequence>
<evidence type="ECO:0000313" key="2">
    <source>
        <dbReference type="Proteomes" id="UP001454036"/>
    </source>
</evidence>
<dbReference type="EMBL" id="BAABME010007327">
    <property type="protein sequence ID" value="GAA0170630.1"/>
    <property type="molecule type" value="Genomic_DNA"/>
</dbReference>
<evidence type="ECO:0000313" key="1">
    <source>
        <dbReference type="EMBL" id="GAA0170630.1"/>
    </source>
</evidence>
<protein>
    <submittedName>
        <fullName evidence="1">Uncharacterized protein</fullName>
    </submittedName>
</protein>
<name>A0AAV3R6B2_LITER</name>
<gene>
    <name evidence="1" type="ORF">LIER_24853</name>
</gene>
<dbReference type="AlphaFoldDB" id="A0AAV3R6B2"/>
<accession>A0AAV3R6B2</accession>
<organism evidence="1 2">
    <name type="scientific">Lithospermum erythrorhizon</name>
    <name type="common">Purple gromwell</name>
    <name type="synonym">Lithospermum officinale var. erythrorhizon</name>
    <dbReference type="NCBI Taxonomy" id="34254"/>
    <lineage>
        <taxon>Eukaryota</taxon>
        <taxon>Viridiplantae</taxon>
        <taxon>Streptophyta</taxon>
        <taxon>Embryophyta</taxon>
        <taxon>Tracheophyta</taxon>
        <taxon>Spermatophyta</taxon>
        <taxon>Magnoliopsida</taxon>
        <taxon>eudicotyledons</taxon>
        <taxon>Gunneridae</taxon>
        <taxon>Pentapetalae</taxon>
        <taxon>asterids</taxon>
        <taxon>lamiids</taxon>
        <taxon>Boraginales</taxon>
        <taxon>Boraginaceae</taxon>
        <taxon>Boraginoideae</taxon>
        <taxon>Lithospermeae</taxon>
        <taxon>Lithospermum</taxon>
    </lineage>
</organism>
<proteinExistence type="predicted"/>
<keyword evidence="2" id="KW-1185">Reference proteome</keyword>
<dbReference type="Proteomes" id="UP001454036">
    <property type="component" value="Unassembled WGS sequence"/>
</dbReference>